<evidence type="ECO:0000256" key="8">
    <source>
        <dbReference type="ARBA" id="ARBA00022801"/>
    </source>
</evidence>
<comment type="catalytic activity">
    <reaction evidence="13">
        <text>O-phospho-L-threonyl-[protein] + H2O = L-threonyl-[protein] + phosphate</text>
        <dbReference type="Rhea" id="RHEA:47004"/>
        <dbReference type="Rhea" id="RHEA-COMP:11060"/>
        <dbReference type="Rhea" id="RHEA-COMP:11605"/>
        <dbReference type="ChEBI" id="CHEBI:15377"/>
        <dbReference type="ChEBI" id="CHEBI:30013"/>
        <dbReference type="ChEBI" id="CHEBI:43474"/>
        <dbReference type="ChEBI" id="CHEBI:61977"/>
        <dbReference type="EC" id="3.1.3.16"/>
    </reaction>
    <physiologicalReaction direction="left-to-right" evidence="13">
        <dbReference type="Rhea" id="RHEA:47005"/>
    </physiologicalReaction>
</comment>
<comment type="subcellular location">
    <subcellularLocation>
        <location evidence="4">Nucleus</location>
    </subcellularLocation>
</comment>
<dbReference type="Pfam" id="PF01937">
    <property type="entry name" value="ARMT1-like_dom"/>
    <property type="match status" value="1"/>
</dbReference>
<dbReference type="EMBL" id="NPHW01002146">
    <property type="protein sequence ID" value="OXV12079.1"/>
    <property type="molecule type" value="Genomic_DNA"/>
</dbReference>
<dbReference type="InterPro" id="IPR029052">
    <property type="entry name" value="Metallo-depent_PP-like"/>
</dbReference>
<evidence type="ECO:0000256" key="13">
    <source>
        <dbReference type="ARBA" id="ARBA00048832"/>
    </source>
</evidence>
<feature type="region of interest" description="Disordered" evidence="17">
    <location>
        <begin position="880"/>
        <end position="899"/>
    </location>
</feature>
<comment type="function">
    <text evidence="14">Protein phosphatase that specifically binds to and dephosphorylates the molecular chaperone Hsp90. Dephosphorylation positively regulates the Hsp90 chaperone machinery.</text>
</comment>
<keyword evidence="7" id="KW-0677">Repeat</keyword>
<evidence type="ECO:0000256" key="5">
    <source>
        <dbReference type="ARBA" id="ARBA00008786"/>
    </source>
</evidence>
<organism evidence="19 20">
    <name type="scientific">Elaphomyces granulatus</name>
    <dbReference type="NCBI Taxonomy" id="519963"/>
    <lineage>
        <taxon>Eukaryota</taxon>
        <taxon>Fungi</taxon>
        <taxon>Dikarya</taxon>
        <taxon>Ascomycota</taxon>
        <taxon>Pezizomycotina</taxon>
        <taxon>Eurotiomycetes</taxon>
        <taxon>Eurotiomycetidae</taxon>
        <taxon>Eurotiales</taxon>
        <taxon>Elaphomycetaceae</taxon>
        <taxon>Elaphomyces</taxon>
    </lineage>
</organism>
<comment type="cofactor">
    <cofactor evidence="2">
        <name>Mg(2+)</name>
        <dbReference type="ChEBI" id="CHEBI:18420"/>
    </cofactor>
</comment>
<reference evidence="19 20" key="1">
    <citation type="journal article" date="2015" name="Environ. Microbiol.">
        <title>Metagenome sequence of Elaphomyces granulatus from sporocarp tissue reveals Ascomycota ectomycorrhizal fingerprints of genome expansion and a Proteobacteria-rich microbiome.</title>
        <authorList>
            <person name="Quandt C.A."/>
            <person name="Kohler A."/>
            <person name="Hesse C.N."/>
            <person name="Sharpton T.J."/>
            <person name="Martin F."/>
            <person name="Spatafora J.W."/>
        </authorList>
    </citation>
    <scope>NUCLEOTIDE SEQUENCE [LARGE SCALE GENOMIC DNA]</scope>
    <source>
        <strain evidence="19 20">OSC145934</strain>
    </source>
</reference>
<comment type="cofactor">
    <cofactor evidence="1">
        <name>Mn(2+)</name>
        <dbReference type="ChEBI" id="CHEBI:29035"/>
    </cofactor>
</comment>
<dbReference type="PANTHER" id="PTHR45668">
    <property type="entry name" value="SERINE/THREONINE-PROTEIN PHOSPHATASE 5-RELATED"/>
    <property type="match status" value="1"/>
</dbReference>
<dbReference type="PROSITE" id="PS50005">
    <property type="entry name" value="TPR"/>
    <property type="match status" value="1"/>
</dbReference>
<name>A0A232M6Q1_9EURO</name>
<dbReference type="Gene3D" id="1.20.930.60">
    <property type="match status" value="1"/>
</dbReference>
<evidence type="ECO:0000313" key="19">
    <source>
        <dbReference type="EMBL" id="OXV12079.1"/>
    </source>
</evidence>
<dbReference type="Gene3D" id="3.60.21.10">
    <property type="match status" value="1"/>
</dbReference>
<evidence type="ECO:0000259" key="18">
    <source>
        <dbReference type="PROSITE" id="PS00125"/>
    </source>
</evidence>
<dbReference type="PRINTS" id="PR00114">
    <property type="entry name" value="STPHPHTASE"/>
</dbReference>
<evidence type="ECO:0000256" key="15">
    <source>
        <dbReference type="PROSITE-ProRule" id="PRU00339"/>
    </source>
</evidence>
<evidence type="ECO:0000256" key="17">
    <source>
        <dbReference type="SAM" id="MobiDB-lite"/>
    </source>
</evidence>
<dbReference type="InterPro" id="IPR051134">
    <property type="entry name" value="PPP_phosphatase"/>
</dbReference>
<dbReference type="InterPro" id="IPR036075">
    <property type="entry name" value="ARMT-1-like_metal-bd_sf"/>
</dbReference>
<keyword evidence="10" id="KW-0464">Manganese</keyword>
<evidence type="ECO:0000256" key="16">
    <source>
        <dbReference type="RuleBase" id="RU004273"/>
    </source>
</evidence>
<gene>
    <name evidence="19" type="ORF">Egran_00161</name>
</gene>
<dbReference type="InterPro" id="IPR041753">
    <property type="entry name" value="PP5_C"/>
</dbReference>
<comment type="caution">
    <text evidence="19">The sequence shown here is derived from an EMBL/GenBank/DDBJ whole genome shotgun (WGS) entry which is preliminary data.</text>
</comment>
<feature type="domain" description="Serine/threonine specific protein phosphatases" evidence="18">
    <location>
        <begin position="283"/>
        <end position="288"/>
    </location>
</feature>
<dbReference type="Proteomes" id="UP000243515">
    <property type="component" value="Unassembled WGS sequence"/>
</dbReference>
<evidence type="ECO:0000313" key="20">
    <source>
        <dbReference type="Proteomes" id="UP000243515"/>
    </source>
</evidence>
<dbReference type="AlphaFoldDB" id="A0A232M6Q1"/>
<feature type="repeat" description="TPR" evidence="15">
    <location>
        <begin position="43"/>
        <end position="76"/>
    </location>
</feature>
<dbReference type="Gene3D" id="3.40.50.10880">
    <property type="entry name" value="Uncharacterised protein PF01937, DUF89, domain 3"/>
    <property type="match status" value="1"/>
</dbReference>
<dbReference type="SMART" id="SM00028">
    <property type="entry name" value="TPR"/>
    <property type="match status" value="3"/>
</dbReference>
<dbReference type="InterPro" id="IPR013235">
    <property type="entry name" value="PPP_dom"/>
</dbReference>
<comment type="catalytic activity">
    <reaction evidence="12">
        <text>O-phospho-L-seryl-[protein] + H2O = L-seryl-[protein] + phosphate</text>
        <dbReference type="Rhea" id="RHEA:20629"/>
        <dbReference type="Rhea" id="RHEA-COMP:9863"/>
        <dbReference type="Rhea" id="RHEA-COMP:11604"/>
        <dbReference type="ChEBI" id="CHEBI:15377"/>
        <dbReference type="ChEBI" id="CHEBI:29999"/>
        <dbReference type="ChEBI" id="CHEBI:43474"/>
        <dbReference type="ChEBI" id="CHEBI:83421"/>
        <dbReference type="EC" id="3.1.3.16"/>
    </reaction>
    <physiologicalReaction direction="left-to-right" evidence="12">
        <dbReference type="Rhea" id="RHEA:20630"/>
    </physiologicalReaction>
</comment>
<dbReference type="Gene3D" id="1.25.40.10">
    <property type="entry name" value="Tetratricopeptide repeat domain"/>
    <property type="match status" value="1"/>
</dbReference>
<dbReference type="InterPro" id="IPR019734">
    <property type="entry name" value="TPR_rpt"/>
</dbReference>
<dbReference type="CDD" id="cd07417">
    <property type="entry name" value="MPP_PP5_C"/>
    <property type="match status" value="1"/>
</dbReference>
<evidence type="ECO:0000256" key="11">
    <source>
        <dbReference type="ARBA" id="ARBA00023242"/>
    </source>
</evidence>
<dbReference type="SMART" id="SM00156">
    <property type="entry name" value="PP2Ac"/>
    <property type="match status" value="1"/>
</dbReference>
<dbReference type="InterPro" id="IPR011990">
    <property type="entry name" value="TPR-like_helical_dom_sf"/>
</dbReference>
<dbReference type="GO" id="GO:0046872">
    <property type="term" value="F:metal ion binding"/>
    <property type="evidence" value="ECO:0007669"/>
    <property type="project" value="UniProtKB-KW"/>
</dbReference>
<sequence>MTSLDIEAATALKQQGNKAFTQHDWLAAVDFYTQAIEKYDHDPSFFSNRAQAHIKLESYGYAIADATKALELDPSYTKAYWRRALANTAILNPKEALKDFKSVVRKEPNNRDAKLKLAECEKLVRRIEFEKAIEVGEPPSAFEDLNIDRINIEDSYDGVRLGTEMTSEFIDDMIERFRNGKRIHRKYVFQIVKAVLEIVKAGPTMVEIEVEDGSKLTVCGDTHGESLRQFFDLLEIFRLNGYPSETHAYLFNGDFVDRGSWSTEIALLLYAYKWLRPDRFFLNRGNHETDGMNRIYGFEGECKAKYNESVYKVFTESFAALPLATLIGRKYLVLHGGLFSDDNITLDDIRKLNRKNQPQPGQSGLMMEMLWTDPQPVAGRAPSKRGMGLLFGPDVTKRFCEKNGLEAIIRSHEVRMNGYEVEHDGRCITVFSAPKYCDTTENKGAFINLGSELKLEYHVFEAVPHPDIKPMTSAIDDLHRTVADVTDADREKRQEGKGIIEQLAKLKYELQHNRPLTPLPDDGGPDIADYNSELMQRGNPPWYDVAWLRVNALFSISKHWKGYDVFARQKISTFRSSRAAVLELAKKYKAVVQDVGNASTSEGKNAEEIEQAERLLFTEMCEICLWGNARDLSLLTLLTYEDIQKLQGAGARKASEESIIVNDIDAAYAVLRDARKKGKRDGERRVDIVLDNSGFELFVDLVLAGYLLSAGLATNVVLHPKVMPWFVSDVIPRDFADLLNALADPQAFYTAPPDDDTNTGRKTYEPLSEREVDDVTFLFSQLSQFHAEGGLILRPHYFWTMSGSYWRLPVTASGLFHDLQDSELVLFKGDLNYRKLTGDGVWDPTTPFATAIGPLGLKSGLRILSLRTCKADVVVGLPPGEDERLRQTPGGGGDSGSRKWAWSGKWAIVSFYDGKA</sequence>
<dbReference type="InterPro" id="IPR004843">
    <property type="entry name" value="Calcineurin-like_PHP"/>
</dbReference>
<dbReference type="InterPro" id="IPR002791">
    <property type="entry name" value="ARMT1-like_metal-bd"/>
</dbReference>
<evidence type="ECO:0000256" key="12">
    <source>
        <dbReference type="ARBA" id="ARBA00047986"/>
    </source>
</evidence>
<dbReference type="Pfam" id="PF08321">
    <property type="entry name" value="PPP5"/>
    <property type="match status" value="1"/>
</dbReference>
<keyword evidence="9 15" id="KW-0802">TPR repeat</keyword>
<dbReference type="GO" id="GO:0005634">
    <property type="term" value="C:nucleus"/>
    <property type="evidence" value="ECO:0007669"/>
    <property type="project" value="UniProtKB-SubCell"/>
</dbReference>
<evidence type="ECO:0000256" key="9">
    <source>
        <dbReference type="ARBA" id="ARBA00022803"/>
    </source>
</evidence>
<keyword evidence="6" id="KW-0479">Metal-binding</keyword>
<dbReference type="FunFam" id="3.60.21.10:FF:000039">
    <property type="entry name" value="Serine/threonine-protein phosphatase"/>
    <property type="match status" value="1"/>
</dbReference>
<accession>A0A232M6Q1</accession>
<keyword evidence="20" id="KW-1185">Reference proteome</keyword>
<dbReference type="EC" id="3.1.3.16" evidence="16"/>
<evidence type="ECO:0000256" key="3">
    <source>
        <dbReference type="ARBA" id="ARBA00001967"/>
    </source>
</evidence>
<dbReference type="SUPFAM" id="SSF111321">
    <property type="entry name" value="AF1104-like"/>
    <property type="match status" value="1"/>
</dbReference>
<dbReference type="FunFam" id="1.25.40.10:FF:000389">
    <property type="entry name" value="Serine/threonine-protein phosphatase"/>
    <property type="match status" value="1"/>
</dbReference>
<evidence type="ECO:0000256" key="4">
    <source>
        <dbReference type="ARBA" id="ARBA00004123"/>
    </source>
</evidence>
<evidence type="ECO:0000256" key="14">
    <source>
        <dbReference type="ARBA" id="ARBA00059747"/>
    </source>
</evidence>
<keyword evidence="11" id="KW-0539">Nucleus</keyword>
<dbReference type="PANTHER" id="PTHR45668:SF5">
    <property type="entry name" value="SERINE_THREONINE-PROTEIN PHOSPHATASE 5"/>
    <property type="match status" value="1"/>
</dbReference>
<dbReference type="SUPFAM" id="SSF56300">
    <property type="entry name" value="Metallo-dependent phosphatases"/>
    <property type="match status" value="1"/>
</dbReference>
<dbReference type="SUPFAM" id="SSF48452">
    <property type="entry name" value="TPR-like"/>
    <property type="match status" value="1"/>
</dbReference>
<dbReference type="OrthoDB" id="445564at2759"/>
<comment type="similarity">
    <text evidence="5">Belongs to the PPP phosphatase family. PP-5 (PP-T) subfamily.</text>
</comment>
<dbReference type="GO" id="GO:0004722">
    <property type="term" value="F:protein serine/threonine phosphatase activity"/>
    <property type="evidence" value="ECO:0007669"/>
    <property type="project" value="UniProtKB-EC"/>
</dbReference>
<evidence type="ECO:0000256" key="2">
    <source>
        <dbReference type="ARBA" id="ARBA00001946"/>
    </source>
</evidence>
<evidence type="ECO:0000256" key="10">
    <source>
        <dbReference type="ARBA" id="ARBA00023211"/>
    </source>
</evidence>
<evidence type="ECO:0000256" key="6">
    <source>
        <dbReference type="ARBA" id="ARBA00022723"/>
    </source>
</evidence>
<keyword evidence="8 16" id="KW-0378">Hydrolase</keyword>
<evidence type="ECO:0000256" key="7">
    <source>
        <dbReference type="ARBA" id="ARBA00022737"/>
    </source>
</evidence>
<protein>
    <recommendedName>
        <fullName evidence="16">Serine/threonine-protein phosphatase</fullName>
        <ecNumber evidence="16">3.1.3.16</ecNumber>
    </recommendedName>
</protein>
<dbReference type="Pfam" id="PF00149">
    <property type="entry name" value="Metallophos"/>
    <property type="match status" value="1"/>
</dbReference>
<evidence type="ECO:0000256" key="1">
    <source>
        <dbReference type="ARBA" id="ARBA00001936"/>
    </source>
</evidence>
<comment type="cofactor">
    <cofactor evidence="3">
        <name>Ni(2+)</name>
        <dbReference type="ChEBI" id="CHEBI:49786"/>
    </cofactor>
</comment>
<dbReference type="PROSITE" id="PS00125">
    <property type="entry name" value="SER_THR_PHOSPHATASE"/>
    <property type="match status" value="1"/>
</dbReference>
<proteinExistence type="inferred from homology"/>
<dbReference type="InterPro" id="IPR006186">
    <property type="entry name" value="Ser/Thr-sp_prot-phosphatase"/>
</dbReference>